<accession>A0A8X6N5Y5</accession>
<sequence length="85" mass="9873">MRALPSVDHPECNEWSQLGEASFMIKDFPVPGKDASCARQKTIRIIKKVVRCNYFKYLLLYLDDMFINVVLRRNTITIADCARSF</sequence>
<reference evidence="1" key="1">
    <citation type="submission" date="2020-08" db="EMBL/GenBank/DDBJ databases">
        <title>Multicomponent nature underlies the extraordinary mechanical properties of spider dragline silk.</title>
        <authorList>
            <person name="Kono N."/>
            <person name="Nakamura H."/>
            <person name="Mori M."/>
            <person name="Yoshida Y."/>
            <person name="Ohtoshi R."/>
            <person name="Malay A.D."/>
            <person name="Moran D.A.P."/>
            <person name="Tomita M."/>
            <person name="Numata K."/>
            <person name="Arakawa K."/>
        </authorList>
    </citation>
    <scope>NUCLEOTIDE SEQUENCE</scope>
</reference>
<protein>
    <submittedName>
        <fullName evidence="1">Uncharacterized protein</fullName>
    </submittedName>
</protein>
<dbReference type="AlphaFoldDB" id="A0A8X6N5Y5"/>
<organism evidence="1 2">
    <name type="scientific">Nephila pilipes</name>
    <name type="common">Giant wood spider</name>
    <name type="synonym">Nephila maculata</name>
    <dbReference type="NCBI Taxonomy" id="299642"/>
    <lineage>
        <taxon>Eukaryota</taxon>
        <taxon>Metazoa</taxon>
        <taxon>Ecdysozoa</taxon>
        <taxon>Arthropoda</taxon>
        <taxon>Chelicerata</taxon>
        <taxon>Arachnida</taxon>
        <taxon>Araneae</taxon>
        <taxon>Araneomorphae</taxon>
        <taxon>Entelegynae</taxon>
        <taxon>Araneoidea</taxon>
        <taxon>Nephilidae</taxon>
        <taxon>Nephila</taxon>
    </lineage>
</organism>
<comment type="caution">
    <text evidence="1">The sequence shown here is derived from an EMBL/GenBank/DDBJ whole genome shotgun (WGS) entry which is preliminary data.</text>
</comment>
<evidence type="ECO:0000313" key="1">
    <source>
        <dbReference type="EMBL" id="GFS95003.1"/>
    </source>
</evidence>
<gene>
    <name evidence="1" type="ORF">NPIL_603861</name>
</gene>
<evidence type="ECO:0000313" key="2">
    <source>
        <dbReference type="Proteomes" id="UP000887013"/>
    </source>
</evidence>
<keyword evidence="2" id="KW-1185">Reference proteome</keyword>
<proteinExistence type="predicted"/>
<name>A0A8X6N5Y5_NEPPI</name>
<dbReference type="Proteomes" id="UP000887013">
    <property type="component" value="Unassembled WGS sequence"/>
</dbReference>
<dbReference type="EMBL" id="BMAW01005593">
    <property type="protein sequence ID" value="GFS95003.1"/>
    <property type="molecule type" value="Genomic_DNA"/>
</dbReference>